<keyword evidence="15" id="KW-1185">Reference proteome</keyword>
<dbReference type="GO" id="GO:0019432">
    <property type="term" value="P:triglyceride biosynthetic process"/>
    <property type="evidence" value="ECO:0007669"/>
    <property type="project" value="UniProtKB-UniPathway"/>
</dbReference>
<evidence type="ECO:0000256" key="6">
    <source>
        <dbReference type="ARBA" id="ARBA00022679"/>
    </source>
</evidence>
<dbReference type="GO" id="GO:0071731">
    <property type="term" value="P:response to nitric oxide"/>
    <property type="evidence" value="ECO:0007669"/>
    <property type="project" value="TreeGrafter"/>
</dbReference>
<feature type="compositionally biased region" description="Basic and acidic residues" evidence="11">
    <location>
        <begin position="589"/>
        <end position="599"/>
    </location>
</feature>
<evidence type="ECO:0000256" key="2">
    <source>
        <dbReference type="ARBA" id="ARBA00005189"/>
    </source>
</evidence>
<proteinExistence type="inferred from homology"/>
<sequence>MKQLGIIDSAFVNLEHPLTPQHIGGLGIYDQSTAPEGKVRFKGVIANFEQRLMKQPIFRSRLVKTPGNLDRPYWVQDANFDVEFHIRHIALPKPGDWRQLCILVSRLHARPLDMTRPLWEAYIIEGLDNIVDVPKGAFAIYTKMHHSLVDGAGGASFMSAIHDLEPDPKPDTSRTTIMVDTPPSAGYLAAATAVNQVKNTFSMAKGAVGLAKDIGKFALGVARKEIPVPSINSPKTRFNTPVGPYRAFDAAEFPLDEIKAIKNAVGCKINDVVLAIVAGGMRGYLESIGELPEESLAVSVPLNMRTRRGVTDDNNQIGSVFLDVHTNIKDPIERIKAVMKSADEAKSYGEASPLVDVLKVTGMFSPALTKPLINMYIDNQLCKHVPANISGVVSNVAGPPFPLYSAGAKMVRYYGMGLLTPGMGMFNLAFSSSGLLTLSVLADRDTMNDPSVYVGFLYETFEEMKEAASKLAAGEAAKPSNVKPLVQAKPAPKKRVAASAKGAATENKKVAKPAPKAPPRKAKAVKSSASKRKQASPSELDNAYVAATEAKAAAVAKTAERPKTKPAPKAPVQKVKGSGQAVSSIFAESDDKRKDNALH</sequence>
<name>A0A7W4W738_9GAMM</name>
<dbReference type="SUPFAM" id="SSF52777">
    <property type="entry name" value="CoA-dependent acyltransferases"/>
    <property type="match status" value="1"/>
</dbReference>
<dbReference type="UniPathway" id="UPA00282"/>
<keyword evidence="8" id="KW-0443">Lipid metabolism</keyword>
<evidence type="ECO:0000313" key="14">
    <source>
        <dbReference type="EMBL" id="MBB3048268.1"/>
    </source>
</evidence>
<evidence type="ECO:0000259" key="13">
    <source>
        <dbReference type="Pfam" id="PF06974"/>
    </source>
</evidence>
<evidence type="ECO:0000256" key="9">
    <source>
        <dbReference type="ARBA" id="ARBA00023315"/>
    </source>
</evidence>
<evidence type="ECO:0000256" key="3">
    <source>
        <dbReference type="ARBA" id="ARBA00009587"/>
    </source>
</evidence>
<keyword evidence="6 14" id="KW-0808">Transferase</keyword>
<dbReference type="AlphaFoldDB" id="A0A7W4W738"/>
<dbReference type="GO" id="GO:0005886">
    <property type="term" value="C:plasma membrane"/>
    <property type="evidence" value="ECO:0007669"/>
    <property type="project" value="TreeGrafter"/>
</dbReference>
<comment type="catalytic activity">
    <reaction evidence="10">
        <text>an acyl-CoA + a 1,2-diacyl-sn-glycerol = a triacyl-sn-glycerol + CoA</text>
        <dbReference type="Rhea" id="RHEA:10868"/>
        <dbReference type="ChEBI" id="CHEBI:17815"/>
        <dbReference type="ChEBI" id="CHEBI:57287"/>
        <dbReference type="ChEBI" id="CHEBI:58342"/>
        <dbReference type="ChEBI" id="CHEBI:64615"/>
        <dbReference type="EC" id="2.3.1.20"/>
    </reaction>
</comment>
<feature type="domain" description="O-acyltransferase WSD1-like N-terminal" evidence="12">
    <location>
        <begin position="6"/>
        <end position="273"/>
    </location>
</feature>
<evidence type="ECO:0000256" key="4">
    <source>
        <dbReference type="ARBA" id="ARBA00013244"/>
    </source>
</evidence>
<dbReference type="PANTHER" id="PTHR31650">
    <property type="entry name" value="O-ACYLTRANSFERASE (WSD1-LIKE) FAMILY PROTEIN"/>
    <property type="match status" value="1"/>
</dbReference>
<evidence type="ECO:0000256" key="8">
    <source>
        <dbReference type="ARBA" id="ARBA00023098"/>
    </source>
</evidence>
<keyword evidence="5" id="KW-0444">Lipid biosynthesis</keyword>
<evidence type="ECO:0000256" key="11">
    <source>
        <dbReference type="SAM" id="MobiDB-lite"/>
    </source>
</evidence>
<dbReference type="InterPro" id="IPR004255">
    <property type="entry name" value="O-acyltransferase_WSD1_N"/>
</dbReference>
<dbReference type="InterPro" id="IPR009721">
    <property type="entry name" value="O-acyltransferase_WSD1_C"/>
</dbReference>
<dbReference type="Pfam" id="PF06974">
    <property type="entry name" value="WS_DGAT_C"/>
    <property type="match status" value="1"/>
</dbReference>
<dbReference type="EC" id="2.3.1.20" evidence="4"/>
<protein>
    <recommendedName>
        <fullName evidence="4">diacylglycerol O-acyltransferase</fullName>
        <ecNumber evidence="4">2.3.1.20</ecNumber>
    </recommendedName>
</protein>
<accession>A0A7W4W738</accession>
<comment type="similarity">
    <text evidence="3">Belongs to the long-chain O-acyltransferase family.</text>
</comment>
<reference evidence="14 15" key="1">
    <citation type="submission" date="2020-08" db="EMBL/GenBank/DDBJ databases">
        <title>Genomic Encyclopedia of Type Strains, Phase III (KMG-III): the genomes of soil and plant-associated and newly described type strains.</title>
        <authorList>
            <person name="Whitman W."/>
        </authorList>
    </citation>
    <scope>NUCLEOTIDE SEQUENCE [LARGE SCALE GENOMIC DNA]</scope>
    <source>
        <strain evidence="14 15">CECT 8654</strain>
    </source>
</reference>
<feature type="domain" description="O-acyltransferase WSD1 C-terminal" evidence="13">
    <location>
        <begin position="315"/>
        <end position="465"/>
    </location>
</feature>
<dbReference type="GO" id="GO:0006071">
    <property type="term" value="P:glycerol metabolic process"/>
    <property type="evidence" value="ECO:0007669"/>
    <property type="project" value="UniProtKB-KW"/>
</dbReference>
<gene>
    <name evidence="14" type="ORF">FHR99_002542</name>
</gene>
<feature type="compositionally biased region" description="Basic residues" evidence="11">
    <location>
        <begin position="518"/>
        <end position="534"/>
    </location>
</feature>
<dbReference type="PANTHER" id="PTHR31650:SF1">
    <property type="entry name" value="WAX ESTER SYNTHASE_DIACYLGLYCEROL ACYLTRANSFERASE 4-RELATED"/>
    <property type="match status" value="1"/>
</dbReference>
<dbReference type="InterPro" id="IPR045034">
    <property type="entry name" value="O-acyltransferase_WSD1-like"/>
</dbReference>
<dbReference type="InterPro" id="IPR014292">
    <property type="entry name" value="Acyl_transf_WS/DGAT"/>
</dbReference>
<dbReference type="Pfam" id="PF03007">
    <property type="entry name" value="WS_DGAT_cat"/>
    <property type="match status" value="1"/>
</dbReference>
<evidence type="ECO:0000256" key="10">
    <source>
        <dbReference type="ARBA" id="ARBA00048109"/>
    </source>
</evidence>
<comment type="pathway">
    <text evidence="2">Lipid metabolism.</text>
</comment>
<feature type="region of interest" description="Disordered" evidence="11">
    <location>
        <begin position="473"/>
        <end position="599"/>
    </location>
</feature>
<dbReference type="Proteomes" id="UP000537130">
    <property type="component" value="Unassembled WGS sequence"/>
</dbReference>
<dbReference type="GO" id="GO:0004144">
    <property type="term" value="F:diacylglycerol O-acyltransferase activity"/>
    <property type="evidence" value="ECO:0007669"/>
    <property type="project" value="UniProtKB-EC"/>
</dbReference>
<evidence type="ECO:0000256" key="7">
    <source>
        <dbReference type="ARBA" id="ARBA00022798"/>
    </source>
</evidence>
<evidence type="ECO:0000256" key="1">
    <source>
        <dbReference type="ARBA" id="ARBA00004771"/>
    </source>
</evidence>
<organism evidence="14 15">
    <name type="scientific">Litorivivens lipolytica</name>
    <dbReference type="NCBI Taxonomy" id="1524264"/>
    <lineage>
        <taxon>Bacteria</taxon>
        <taxon>Pseudomonadati</taxon>
        <taxon>Pseudomonadota</taxon>
        <taxon>Gammaproteobacteria</taxon>
        <taxon>Litorivivens</taxon>
    </lineage>
</organism>
<keyword evidence="9 14" id="KW-0012">Acyltransferase</keyword>
<keyword evidence="7" id="KW-0319">Glycerol metabolism</keyword>
<evidence type="ECO:0000313" key="15">
    <source>
        <dbReference type="Proteomes" id="UP000537130"/>
    </source>
</evidence>
<dbReference type="EMBL" id="JACHWY010000003">
    <property type="protein sequence ID" value="MBB3048268.1"/>
    <property type="molecule type" value="Genomic_DNA"/>
</dbReference>
<evidence type="ECO:0000256" key="5">
    <source>
        <dbReference type="ARBA" id="ARBA00022516"/>
    </source>
</evidence>
<comment type="pathway">
    <text evidence="1">Glycerolipid metabolism; triacylglycerol biosynthesis.</text>
</comment>
<comment type="caution">
    <text evidence="14">The sequence shown here is derived from an EMBL/GenBank/DDBJ whole genome shotgun (WGS) entry which is preliminary data.</text>
</comment>
<dbReference type="GO" id="GO:0051701">
    <property type="term" value="P:biological process involved in interaction with host"/>
    <property type="evidence" value="ECO:0007669"/>
    <property type="project" value="TreeGrafter"/>
</dbReference>
<dbReference type="NCBIfam" id="TIGR02946">
    <property type="entry name" value="acyl_WS_DGAT"/>
    <property type="match status" value="1"/>
</dbReference>
<evidence type="ECO:0000259" key="12">
    <source>
        <dbReference type="Pfam" id="PF03007"/>
    </source>
</evidence>
<dbReference type="GO" id="GO:0001666">
    <property type="term" value="P:response to hypoxia"/>
    <property type="evidence" value="ECO:0007669"/>
    <property type="project" value="TreeGrafter"/>
</dbReference>
<dbReference type="RefSeq" id="WP_183411060.1">
    <property type="nucleotide sequence ID" value="NZ_JACHWY010000003.1"/>
</dbReference>
<feature type="compositionally biased region" description="Low complexity" evidence="11">
    <location>
        <begin position="545"/>
        <end position="557"/>
    </location>
</feature>